<evidence type="ECO:0000256" key="5">
    <source>
        <dbReference type="ARBA" id="ARBA00022806"/>
    </source>
</evidence>
<keyword evidence="2" id="KW-0235">DNA replication</keyword>
<evidence type="ECO:0000256" key="10">
    <source>
        <dbReference type="ARBA" id="ARBA00048954"/>
    </source>
</evidence>
<comment type="similarity">
    <text evidence="1">Belongs to the helicase family. DnaB subfamily.</text>
</comment>
<keyword evidence="7" id="KW-0238">DNA-binding</keyword>
<keyword evidence="8" id="KW-0413">Isomerase</keyword>
<evidence type="ECO:0000256" key="8">
    <source>
        <dbReference type="ARBA" id="ARBA00023235"/>
    </source>
</evidence>
<evidence type="ECO:0000256" key="3">
    <source>
        <dbReference type="ARBA" id="ARBA00022741"/>
    </source>
</evidence>
<evidence type="ECO:0000313" key="13">
    <source>
        <dbReference type="EMBL" id="SJS98034.1"/>
    </source>
</evidence>
<dbReference type="GO" id="GO:0005524">
    <property type="term" value="F:ATP binding"/>
    <property type="evidence" value="ECO:0007669"/>
    <property type="project" value="UniProtKB-KW"/>
</dbReference>
<dbReference type="GO" id="GO:0016787">
    <property type="term" value="F:hydrolase activity"/>
    <property type="evidence" value="ECO:0007669"/>
    <property type="project" value="UniProtKB-KW"/>
</dbReference>
<evidence type="ECO:0000256" key="2">
    <source>
        <dbReference type="ARBA" id="ARBA00022705"/>
    </source>
</evidence>
<keyword evidence="4" id="KW-0378">Hydrolase</keyword>
<dbReference type="InterPro" id="IPR016136">
    <property type="entry name" value="DNA_helicase_N/primase_C"/>
</dbReference>
<evidence type="ECO:0000259" key="11">
    <source>
        <dbReference type="Pfam" id="PF00772"/>
    </source>
</evidence>
<keyword evidence="6" id="KW-0067">ATP-binding</keyword>
<reference evidence="13 14" key="1">
    <citation type="submission" date="2017-02" db="EMBL/GenBank/DDBJ databases">
        <authorList>
            <consortium name="Pathogen Informatics"/>
        </authorList>
    </citation>
    <scope>NUCLEOTIDE SEQUENCE [LARGE SCALE GENOMIC DNA]</scope>
    <source>
        <strain evidence="13 14">VRECD0157</strain>
    </source>
</reference>
<dbReference type="Gene3D" id="1.10.860.10">
    <property type="entry name" value="DNAb Helicase, Chain A"/>
    <property type="match status" value="1"/>
</dbReference>
<dbReference type="GO" id="GO:0043139">
    <property type="term" value="F:5'-3' DNA helicase activity"/>
    <property type="evidence" value="ECO:0007669"/>
    <property type="project" value="UniProtKB-EC"/>
</dbReference>
<evidence type="ECO:0000256" key="9">
    <source>
        <dbReference type="ARBA" id="ARBA00044969"/>
    </source>
</evidence>
<dbReference type="InterPro" id="IPR027417">
    <property type="entry name" value="P-loop_NTPase"/>
</dbReference>
<dbReference type="AlphaFoldDB" id="A0A9X8WRR3"/>
<accession>A0A9X8WRR3</accession>
<dbReference type="Proteomes" id="UP000189137">
    <property type="component" value="Unassembled WGS sequence"/>
</dbReference>
<proteinExistence type="inferred from homology"/>
<dbReference type="InterPro" id="IPR007694">
    <property type="entry name" value="DNA_helicase_DnaB-like_C"/>
</dbReference>
<evidence type="ECO:0000256" key="6">
    <source>
        <dbReference type="ARBA" id="ARBA00022840"/>
    </source>
</evidence>
<comment type="caution">
    <text evidence="13">The sequence shown here is derived from an EMBL/GenBank/DDBJ whole genome shotgun (WGS) entry which is preliminary data.</text>
</comment>
<protein>
    <recommendedName>
        <fullName evidence="9">DNA 5'-3' helicase</fullName>
        <ecNumber evidence="9">5.6.2.3</ecNumber>
    </recommendedName>
</protein>
<evidence type="ECO:0000256" key="1">
    <source>
        <dbReference type="ARBA" id="ARBA00008428"/>
    </source>
</evidence>
<dbReference type="RefSeq" id="WP_009900640.1">
    <property type="nucleotide sequence ID" value="NZ_BIQW01000005.1"/>
</dbReference>
<comment type="catalytic activity">
    <reaction evidence="10">
        <text>ATP + H2O = ADP + phosphate + H(+)</text>
        <dbReference type="Rhea" id="RHEA:13065"/>
        <dbReference type="ChEBI" id="CHEBI:15377"/>
        <dbReference type="ChEBI" id="CHEBI:15378"/>
        <dbReference type="ChEBI" id="CHEBI:30616"/>
        <dbReference type="ChEBI" id="CHEBI:43474"/>
        <dbReference type="ChEBI" id="CHEBI:456216"/>
        <dbReference type="EC" id="5.6.2.3"/>
    </reaction>
</comment>
<feature type="domain" description="SF4 helicase" evidence="12">
    <location>
        <begin position="208"/>
        <end position="397"/>
    </location>
</feature>
<evidence type="ECO:0000313" key="14">
    <source>
        <dbReference type="Proteomes" id="UP000189137"/>
    </source>
</evidence>
<dbReference type="Pfam" id="PF03796">
    <property type="entry name" value="DnaB_C"/>
    <property type="match status" value="1"/>
</dbReference>
<evidence type="ECO:0000256" key="7">
    <source>
        <dbReference type="ARBA" id="ARBA00023125"/>
    </source>
</evidence>
<gene>
    <name evidence="13" type="ORF">SAMEA3375112_03318</name>
</gene>
<dbReference type="EC" id="5.6.2.3" evidence="9"/>
<dbReference type="Pfam" id="PF00772">
    <property type="entry name" value="DnaB"/>
    <property type="match status" value="1"/>
</dbReference>
<evidence type="ECO:0000256" key="4">
    <source>
        <dbReference type="ARBA" id="ARBA00022801"/>
    </source>
</evidence>
<dbReference type="GO" id="GO:0003677">
    <property type="term" value="F:DNA binding"/>
    <property type="evidence" value="ECO:0007669"/>
    <property type="project" value="UniProtKB-KW"/>
</dbReference>
<name>A0A9X8WRR3_CLODI</name>
<feature type="domain" description="DNA helicase DnaB-like N-terminal" evidence="11">
    <location>
        <begin position="7"/>
        <end position="73"/>
    </location>
</feature>
<dbReference type="GO" id="GO:0006260">
    <property type="term" value="P:DNA replication"/>
    <property type="evidence" value="ECO:0007669"/>
    <property type="project" value="UniProtKB-KW"/>
</dbReference>
<dbReference type="InterPro" id="IPR007693">
    <property type="entry name" value="DNA_helicase_DnaB-like_N"/>
</dbReference>
<dbReference type="EMBL" id="FUPS01000014">
    <property type="protein sequence ID" value="SJS98034.1"/>
    <property type="molecule type" value="Genomic_DNA"/>
</dbReference>
<dbReference type="InterPro" id="IPR036185">
    <property type="entry name" value="DNA_heli_DnaB-like_N_sf"/>
</dbReference>
<keyword evidence="5 13" id="KW-0347">Helicase</keyword>
<evidence type="ECO:0000259" key="12">
    <source>
        <dbReference type="Pfam" id="PF03796"/>
    </source>
</evidence>
<dbReference type="SUPFAM" id="SSF52540">
    <property type="entry name" value="P-loop containing nucleoside triphosphate hydrolases"/>
    <property type="match status" value="1"/>
</dbReference>
<dbReference type="SUPFAM" id="SSF48024">
    <property type="entry name" value="N-terminal domain of DnaB helicase"/>
    <property type="match status" value="1"/>
</dbReference>
<sequence length="530" mass="60956">MVLENRGNIESLVISVLLQDISIIADYPLSENDFTFPKTKFFYNLIRELSTKYKEIDEVTVSAFVGMSPSLNELYEKYGGWESIQKVRDLGNIHNQKKYIDDLEKSNLIIRLESKGFNIDKEIEVEGVKVKPIDLFPSMTASQVHDFYEMLLADSSINLVGNDVVIEDLHYTSEEILKKKNNEDDNSASFAIALRWQTDTGEERYVQGMPMLSNIIDGVGHSNGIYFIAGHSGTGKTTFTLNMAMGLVESDCKVLIISNEQQSEYYKQILITYISNAIFNCHTMTRRKVKNFDFTIEEEKTFYLANKFIEEKYSIPGKLKFISMYDFNTEKIKKIAKKLSLSEGYDTLILDTFKAEDASSGNSTGEMNEAARDFDKFGKQMRMRIIFPIQLATYTEGKVSYLTAACISNAKQIKEVGHTITLMRKIIPDELNPEKDRYFLKPYRWKKGRLEGKLQKSYLEIIDSSTKEGKEREFDKNCIDIRKKHILLFVNKTRSGDDDNKILLYEMDGRSGRFIEKAYCDNVFVGQLTY</sequence>
<dbReference type="Gene3D" id="3.40.50.300">
    <property type="entry name" value="P-loop containing nucleotide triphosphate hydrolases"/>
    <property type="match status" value="1"/>
</dbReference>
<keyword evidence="3" id="KW-0547">Nucleotide-binding</keyword>
<organism evidence="13 14">
    <name type="scientific">Clostridioides difficile</name>
    <name type="common">Peptoclostridium difficile</name>
    <dbReference type="NCBI Taxonomy" id="1496"/>
    <lineage>
        <taxon>Bacteria</taxon>
        <taxon>Bacillati</taxon>
        <taxon>Bacillota</taxon>
        <taxon>Clostridia</taxon>
        <taxon>Peptostreptococcales</taxon>
        <taxon>Peptostreptococcaceae</taxon>
        <taxon>Clostridioides</taxon>
    </lineage>
</organism>